<evidence type="ECO:0000256" key="1">
    <source>
        <dbReference type="SAM" id="SignalP"/>
    </source>
</evidence>
<gene>
    <name evidence="2" type="ORF">A1Q1_01316</name>
</gene>
<reference evidence="2 3" key="1">
    <citation type="journal article" date="2012" name="Eukaryot. Cell">
        <title>Draft genome sequence of CBS 2479, the standard type strain of Trichosporon asahii.</title>
        <authorList>
            <person name="Yang R.Y."/>
            <person name="Li H.T."/>
            <person name="Zhu H."/>
            <person name="Zhou G.P."/>
            <person name="Wang M."/>
            <person name="Wang L."/>
        </authorList>
    </citation>
    <scope>NUCLEOTIDE SEQUENCE [LARGE SCALE GENOMIC DNA]</scope>
    <source>
        <strain evidence="3">ATCC 90039 / CBS 2479 / JCM 2466 / KCTC 7840 / NCYC 2677 / UAMH 7654</strain>
    </source>
</reference>
<name>J5TTX6_TRIAS</name>
<dbReference type="RefSeq" id="XP_014184002.1">
    <property type="nucleotide sequence ID" value="XM_014328527.1"/>
</dbReference>
<dbReference type="CDD" id="cd00161">
    <property type="entry name" value="beta-trefoil_Ricin-like"/>
    <property type="match status" value="1"/>
</dbReference>
<organism evidence="2 3">
    <name type="scientific">Trichosporon asahii var. asahii (strain ATCC 90039 / CBS 2479 / JCM 2466 / KCTC 7840 / NBRC 103889/ NCYC 2677 / UAMH 7654)</name>
    <name type="common">Yeast</name>
    <dbReference type="NCBI Taxonomy" id="1186058"/>
    <lineage>
        <taxon>Eukaryota</taxon>
        <taxon>Fungi</taxon>
        <taxon>Dikarya</taxon>
        <taxon>Basidiomycota</taxon>
        <taxon>Agaricomycotina</taxon>
        <taxon>Tremellomycetes</taxon>
        <taxon>Trichosporonales</taxon>
        <taxon>Trichosporonaceae</taxon>
        <taxon>Trichosporon</taxon>
    </lineage>
</organism>
<evidence type="ECO:0000313" key="2">
    <source>
        <dbReference type="EMBL" id="EJT52821.1"/>
    </source>
</evidence>
<dbReference type="KEGG" id="tasa:A1Q1_01316"/>
<feature type="signal peptide" evidence="1">
    <location>
        <begin position="1"/>
        <end position="16"/>
    </location>
</feature>
<proteinExistence type="predicted"/>
<dbReference type="GeneID" id="25984830"/>
<comment type="caution">
    <text evidence="2">The sequence shown here is derived from an EMBL/GenBank/DDBJ whole genome shotgun (WGS) entry which is preliminary data.</text>
</comment>
<dbReference type="Proteomes" id="UP000002748">
    <property type="component" value="Unassembled WGS sequence"/>
</dbReference>
<dbReference type="VEuPathDB" id="FungiDB:A1Q1_01316"/>
<dbReference type="Gene3D" id="2.80.10.50">
    <property type="match status" value="1"/>
</dbReference>
<evidence type="ECO:0000313" key="3">
    <source>
        <dbReference type="Proteomes" id="UP000002748"/>
    </source>
</evidence>
<dbReference type="InterPro" id="IPR035992">
    <property type="entry name" value="Ricin_B-like_lectins"/>
</dbReference>
<dbReference type="AlphaFoldDB" id="J5TTX6"/>
<protein>
    <submittedName>
        <fullName evidence="2">Uncharacterized protein</fullName>
    </submittedName>
</protein>
<accession>J5TTX6</accession>
<dbReference type="SUPFAM" id="SSF50370">
    <property type="entry name" value="Ricin B-like lectins"/>
    <property type="match status" value="1"/>
</dbReference>
<dbReference type="EMBL" id="ALBS01000016">
    <property type="protein sequence ID" value="EJT52821.1"/>
    <property type="molecule type" value="Genomic_DNA"/>
</dbReference>
<feature type="chain" id="PRO_5003785668" evidence="1">
    <location>
        <begin position="17"/>
        <end position="249"/>
    </location>
</feature>
<dbReference type="PROSITE" id="PS50231">
    <property type="entry name" value="RICIN_B_LECTIN"/>
    <property type="match status" value="1"/>
</dbReference>
<keyword evidence="1" id="KW-0732">Signal</keyword>
<sequence length="249" mass="26526">MVALSLLFLTALPAFAFTSPVERDSNDTSVTVAEAEASALTGASAATESSAVSTAQSNKIQLKGNTLCLETMDSSEVYIKPCGDGAAQKWIWEAAGDKGGVPHFTIKSEVEGVCLSKEPVSVQQDPAKGNTLCLETMDSSEVYIKPCGDGAAQKWIWEAAGDKGGVPHFTIKSEVEGVCLSKEPVSGRPDYISTRLRAVLESCGTAYTWGWYGDRLCIRDWYCLGVDASTPRDGSGLRFYGNAQWTASA</sequence>
<dbReference type="HOGENOM" id="CLU_097662_0_0_1"/>